<evidence type="ECO:0000259" key="9">
    <source>
        <dbReference type="PROSITE" id="PS50850"/>
    </source>
</evidence>
<evidence type="ECO:0000256" key="6">
    <source>
        <dbReference type="ARBA" id="ARBA00022989"/>
    </source>
</evidence>
<keyword evidence="7 8" id="KW-0472">Membrane</keyword>
<dbReference type="PANTHER" id="PTHR23502">
    <property type="entry name" value="MAJOR FACILITATOR SUPERFAMILY"/>
    <property type="match status" value="1"/>
</dbReference>
<dbReference type="InterPro" id="IPR004812">
    <property type="entry name" value="Efflux_drug-R_Bcr/CmlA"/>
</dbReference>
<feature type="transmembrane region" description="Helical" evidence="8">
    <location>
        <begin position="58"/>
        <end position="76"/>
    </location>
</feature>
<organism evidence="10 11">
    <name type="scientific">Thalassospira mesophila</name>
    <dbReference type="NCBI Taxonomy" id="1293891"/>
    <lineage>
        <taxon>Bacteria</taxon>
        <taxon>Pseudomonadati</taxon>
        <taxon>Pseudomonadota</taxon>
        <taxon>Alphaproteobacteria</taxon>
        <taxon>Rhodospirillales</taxon>
        <taxon>Thalassospiraceae</taxon>
        <taxon>Thalassospira</taxon>
    </lineage>
</organism>
<comment type="subcellular location">
    <subcellularLocation>
        <location evidence="8">Cell inner membrane</location>
        <topology evidence="8">Multi-pass membrane protein</topology>
    </subcellularLocation>
    <subcellularLocation>
        <location evidence="1">Cell membrane</location>
        <topology evidence="1">Multi-pass membrane protein</topology>
    </subcellularLocation>
</comment>
<dbReference type="SUPFAM" id="SSF103473">
    <property type="entry name" value="MFS general substrate transporter"/>
    <property type="match status" value="1"/>
</dbReference>
<dbReference type="Proteomes" id="UP000193391">
    <property type="component" value="Unassembled WGS sequence"/>
</dbReference>
<dbReference type="GO" id="GO:1990961">
    <property type="term" value="P:xenobiotic detoxification by transmembrane export across the plasma membrane"/>
    <property type="evidence" value="ECO:0007669"/>
    <property type="project" value="InterPro"/>
</dbReference>
<dbReference type="NCBIfam" id="TIGR00710">
    <property type="entry name" value="efflux_Bcr_CflA"/>
    <property type="match status" value="1"/>
</dbReference>
<evidence type="ECO:0000313" key="11">
    <source>
        <dbReference type="Proteomes" id="UP000193391"/>
    </source>
</evidence>
<dbReference type="RefSeq" id="WP_085582627.1">
    <property type="nucleotide sequence ID" value="NZ_JFKA01000004.1"/>
</dbReference>
<dbReference type="OrthoDB" id="9800416at2"/>
<evidence type="ECO:0000313" key="10">
    <source>
        <dbReference type="EMBL" id="OSQ38453.1"/>
    </source>
</evidence>
<accession>A0A1Y2L043</accession>
<dbReference type="Gene3D" id="1.20.1720.10">
    <property type="entry name" value="Multidrug resistance protein D"/>
    <property type="match status" value="1"/>
</dbReference>
<feature type="transmembrane region" description="Helical" evidence="8">
    <location>
        <begin position="227"/>
        <end position="244"/>
    </location>
</feature>
<gene>
    <name evidence="10" type="ORF">TMES_11565</name>
</gene>
<feature type="transmembrane region" description="Helical" evidence="8">
    <location>
        <begin position="88"/>
        <end position="106"/>
    </location>
</feature>
<dbReference type="EMBL" id="JFKA01000004">
    <property type="protein sequence ID" value="OSQ38453.1"/>
    <property type="molecule type" value="Genomic_DNA"/>
</dbReference>
<evidence type="ECO:0000256" key="3">
    <source>
        <dbReference type="ARBA" id="ARBA00022448"/>
    </source>
</evidence>
<dbReference type="CDD" id="cd17320">
    <property type="entry name" value="MFS_MdfA_MDR_like"/>
    <property type="match status" value="1"/>
</dbReference>
<feature type="domain" description="Major facilitator superfamily (MFS) profile" evidence="9">
    <location>
        <begin position="21"/>
        <end position="406"/>
    </location>
</feature>
<keyword evidence="11" id="KW-1185">Reference proteome</keyword>
<proteinExistence type="inferred from homology"/>
<dbReference type="PROSITE" id="PS50850">
    <property type="entry name" value="MFS"/>
    <property type="match status" value="1"/>
</dbReference>
<feature type="transmembrane region" description="Helical" evidence="8">
    <location>
        <begin position="349"/>
        <end position="376"/>
    </location>
</feature>
<keyword evidence="6 8" id="KW-1133">Transmembrane helix</keyword>
<keyword evidence="4" id="KW-1003">Cell membrane</keyword>
<keyword evidence="5 8" id="KW-0812">Transmembrane</keyword>
<evidence type="ECO:0000256" key="2">
    <source>
        <dbReference type="ARBA" id="ARBA00006236"/>
    </source>
</evidence>
<dbReference type="InterPro" id="IPR011701">
    <property type="entry name" value="MFS"/>
</dbReference>
<feature type="transmembrane region" description="Helical" evidence="8">
    <location>
        <begin position="146"/>
        <end position="168"/>
    </location>
</feature>
<protein>
    <recommendedName>
        <fullName evidence="8">Bcr/CflA family efflux transporter</fullName>
    </recommendedName>
</protein>
<keyword evidence="3 8" id="KW-0813">Transport</keyword>
<reference evidence="10 11" key="1">
    <citation type="submission" date="2014-03" db="EMBL/GenBank/DDBJ databases">
        <title>The draft genome sequence of Thalassospira mesophila JCM 18969.</title>
        <authorList>
            <person name="Lai Q."/>
            <person name="Shao Z."/>
        </authorList>
    </citation>
    <scope>NUCLEOTIDE SEQUENCE [LARGE SCALE GENOMIC DNA]</scope>
    <source>
        <strain evidence="10 11">JCM 18969</strain>
    </source>
</reference>
<feature type="transmembrane region" description="Helical" evidence="8">
    <location>
        <begin position="174"/>
        <end position="192"/>
    </location>
</feature>
<evidence type="ECO:0000256" key="5">
    <source>
        <dbReference type="ARBA" id="ARBA00022692"/>
    </source>
</evidence>
<feature type="transmembrane region" description="Helical" evidence="8">
    <location>
        <begin position="292"/>
        <end position="314"/>
    </location>
</feature>
<keyword evidence="8" id="KW-0997">Cell inner membrane</keyword>
<dbReference type="GO" id="GO:0042910">
    <property type="term" value="F:xenobiotic transmembrane transporter activity"/>
    <property type="evidence" value="ECO:0007669"/>
    <property type="project" value="InterPro"/>
</dbReference>
<feature type="transmembrane region" description="Helical" evidence="8">
    <location>
        <begin position="320"/>
        <end position="337"/>
    </location>
</feature>
<comment type="similarity">
    <text evidence="2 8">Belongs to the major facilitator superfamily. Bcr/CmlA family.</text>
</comment>
<feature type="transmembrane region" description="Helical" evidence="8">
    <location>
        <begin position="256"/>
        <end position="280"/>
    </location>
</feature>
<feature type="transmembrane region" description="Helical" evidence="8">
    <location>
        <begin position="112"/>
        <end position="134"/>
    </location>
</feature>
<dbReference type="InterPro" id="IPR020846">
    <property type="entry name" value="MFS_dom"/>
</dbReference>
<evidence type="ECO:0000256" key="7">
    <source>
        <dbReference type="ARBA" id="ARBA00023136"/>
    </source>
</evidence>
<evidence type="ECO:0000256" key="4">
    <source>
        <dbReference type="ARBA" id="ARBA00022475"/>
    </source>
</evidence>
<comment type="caution">
    <text evidence="10">The sequence shown here is derived from an EMBL/GenBank/DDBJ whole genome shotgun (WGS) entry which is preliminary data.</text>
</comment>
<dbReference type="InterPro" id="IPR036259">
    <property type="entry name" value="MFS_trans_sf"/>
</dbReference>
<name>A0A1Y2L043_9PROT</name>
<dbReference type="GO" id="GO:0005886">
    <property type="term" value="C:plasma membrane"/>
    <property type="evidence" value="ECO:0007669"/>
    <property type="project" value="UniProtKB-SubCell"/>
</dbReference>
<evidence type="ECO:0000256" key="8">
    <source>
        <dbReference type="RuleBase" id="RU365088"/>
    </source>
</evidence>
<sequence>MTSSQPADTSLSRPIPAFAEFVALMALTMGMVALSIDNLLPAFGPIARDYGLTDPNEIQLLVFVFMIGFALMQIVYGPLADVYGRKRTLMLGLIIYTIGTVMAFFADSFEHLLIARFIQGLGAAAPRVLTLTIIRDCFNGRDMARVMSLVMMVFIIVPVFAPASGGLILSFGGWHLIFGFMLLLAIVVALWYKLRMPETLHPEYRHKLSIRRIFRDFRVTATTRQTVGYASAMGLCFGCLMSYIGSAEQIFDSSIYGLGTMFPVVFGLIAAAMSVASLVNARLVRKIGMHKLSHFGLCVFIAISAVNLVVALSYDGIPPLWMFGVGLTIAHFAFMLTMPNFNSLAMEPVGAIAGTASSLIGFYTTLIGVVCGAIVGQNFNGTVIPLVAGYLTLGVICMIIVLTTERGKLFHATHGS</sequence>
<dbReference type="STRING" id="1293891.TMES_11565"/>
<feature type="transmembrane region" description="Helical" evidence="8">
    <location>
        <begin position="21"/>
        <end position="46"/>
    </location>
</feature>
<dbReference type="Pfam" id="PF07690">
    <property type="entry name" value="MFS_1"/>
    <property type="match status" value="1"/>
</dbReference>
<evidence type="ECO:0000256" key="1">
    <source>
        <dbReference type="ARBA" id="ARBA00004651"/>
    </source>
</evidence>
<dbReference type="AlphaFoldDB" id="A0A1Y2L043"/>
<dbReference type="PANTHER" id="PTHR23502:SF132">
    <property type="entry name" value="POLYAMINE TRANSPORTER 2-RELATED"/>
    <property type="match status" value="1"/>
</dbReference>
<feature type="transmembrane region" description="Helical" evidence="8">
    <location>
        <begin position="382"/>
        <end position="402"/>
    </location>
</feature>